<organism evidence="2 3">
    <name type="scientific">Streblomastix strix</name>
    <dbReference type="NCBI Taxonomy" id="222440"/>
    <lineage>
        <taxon>Eukaryota</taxon>
        <taxon>Metamonada</taxon>
        <taxon>Preaxostyla</taxon>
        <taxon>Oxymonadida</taxon>
        <taxon>Streblomastigidae</taxon>
        <taxon>Streblomastix</taxon>
    </lineage>
</organism>
<feature type="coiled-coil region" evidence="1">
    <location>
        <begin position="217"/>
        <end position="251"/>
    </location>
</feature>
<accession>A0A5J4WAX7</accession>
<evidence type="ECO:0000313" key="2">
    <source>
        <dbReference type="EMBL" id="KAA6391813.1"/>
    </source>
</evidence>
<dbReference type="AlphaFoldDB" id="A0A5J4WAX7"/>
<comment type="caution">
    <text evidence="2">The sequence shown here is derived from an EMBL/GenBank/DDBJ whole genome shotgun (WGS) entry which is preliminary data.</text>
</comment>
<keyword evidence="1" id="KW-0175">Coiled coil</keyword>
<evidence type="ECO:0000256" key="1">
    <source>
        <dbReference type="SAM" id="Coils"/>
    </source>
</evidence>
<dbReference type="Proteomes" id="UP000324800">
    <property type="component" value="Unassembled WGS sequence"/>
</dbReference>
<evidence type="ECO:0000313" key="3">
    <source>
        <dbReference type="Proteomes" id="UP000324800"/>
    </source>
</evidence>
<reference evidence="2 3" key="1">
    <citation type="submission" date="2019-03" db="EMBL/GenBank/DDBJ databases">
        <title>Single cell metagenomics reveals metabolic interactions within the superorganism composed of flagellate Streblomastix strix and complex community of Bacteroidetes bacteria on its surface.</title>
        <authorList>
            <person name="Treitli S.C."/>
            <person name="Kolisko M."/>
            <person name="Husnik F."/>
            <person name="Keeling P."/>
            <person name="Hampl V."/>
        </authorList>
    </citation>
    <scope>NUCLEOTIDE SEQUENCE [LARGE SCALE GENOMIC DNA]</scope>
    <source>
        <strain evidence="2">ST1C</strain>
    </source>
</reference>
<protein>
    <submittedName>
        <fullName evidence="2">Uncharacterized protein</fullName>
    </submittedName>
</protein>
<gene>
    <name evidence="2" type="ORF">EZS28_012662</name>
</gene>
<sequence>MISWIHLTLAGKEITNKPETNDETIEFAAMRAFSSELRFIVHEFDEDMQRFMMMIIDNGRPSLQESLNTLITPYSRLLSPLLPLLKYCRFYPLIDPFKQNAIKSSLGKGSIMIPQNIFIPSYLTSIISQGQNLHRLPFRTKRQWSTEDVYQRIWQIFISTIKAAIDAQTFILFVKDLITLIKKDEDQSILRKIVLEEQQEERLQRVNALIHAHQIDITKQEIQQEELLRRLEEQKALKESKLLQIQKAAEQKDLHQQIKQLNKRIKA</sequence>
<dbReference type="EMBL" id="SNRW01002751">
    <property type="protein sequence ID" value="KAA6391813.1"/>
    <property type="molecule type" value="Genomic_DNA"/>
</dbReference>
<name>A0A5J4WAX7_9EUKA</name>
<proteinExistence type="predicted"/>